<dbReference type="InterPro" id="IPR017900">
    <property type="entry name" value="4Fe4S_Fe_S_CS"/>
</dbReference>
<dbReference type="Pfam" id="PF12800">
    <property type="entry name" value="Fer4_4"/>
    <property type="match status" value="1"/>
</dbReference>
<keyword evidence="3" id="KW-0677">Repeat</keyword>
<dbReference type="InterPro" id="IPR050294">
    <property type="entry name" value="RnfB_subfamily"/>
</dbReference>
<dbReference type="GO" id="GO:0046872">
    <property type="term" value="F:metal ion binding"/>
    <property type="evidence" value="ECO:0007669"/>
    <property type="project" value="UniProtKB-KW"/>
</dbReference>
<organism evidence="7 8">
    <name type="scientific">Clostridium pasteurianum BC1</name>
    <dbReference type="NCBI Taxonomy" id="86416"/>
    <lineage>
        <taxon>Bacteria</taxon>
        <taxon>Bacillati</taxon>
        <taxon>Bacillota</taxon>
        <taxon>Clostridia</taxon>
        <taxon>Eubacteriales</taxon>
        <taxon>Clostridiaceae</taxon>
        <taxon>Clostridium</taxon>
    </lineage>
</organism>
<dbReference type="CDD" id="cd10554">
    <property type="entry name" value="HycB_like"/>
    <property type="match status" value="1"/>
</dbReference>
<evidence type="ECO:0000259" key="6">
    <source>
        <dbReference type="PROSITE" id="PS51379"/>
    </source>
</evidence>
<keyword evidence="8" id="KW-1185">Reference proteome</keyword>
<dbReference type="PATRIC" id="fig|86416.3.peg.984"/>
<evidence type="ECO:0000256" key="4">
    <source>
        <dbReference type="ARBA" id="ARBA00023004"/>
    </source>
</evidence>
<proteinExistence type="predicted"/>
<dbReference type="PROSITE" id="PS00198">
    <property type="entry name" value="4FE4S_FER_1"/>
    <property type="match status" value="1"/>
</dbReference>
<dbReference type="PANTHER" id="PTHR42859">
    <property type="entry name" value="OXIDOREDUCTASE"/>
    <property type="match status" value="1"/>
</dbReference>
<dbReference type="Pfam" id="PF13247">
    <property type="entry name" value="Fer4_11"/>
    <property type="match status" value="1"/>
</dbReference>
<reference evidence="7 8" key="1">
    <citation type="submission" date="2012-01" db="EMBL/GenBank/DDBJ databases">
        <title>Complete sequence of chromosome of Clostridium pasteurianum BC1.</title>
        <authorList>
            <consortium name="US DOE Joint Genome Institute"/>
            <person name="Lucas S."/>
            <person name="Han J."/>
            <person name="Lapidus A."/>
            <person name="Cheng J.-F."/>
            <person name="Goodwin L."/>
            <person name="Pitluck S."/>
            <person name="Peters L."/>
            <person name="Mikhailova N."/>
            <person name="Teshima H."/>
            <person name="Detter J.C."/>
            <person name="Han C."/>
            <person name="Tapia R."/>
            <person name="Land M."/>
            <person name="Hauser L."/>
            <person name="Kyrpides N."/>
            <person name="Ivanova N."/>
            <person name="Pagani I."/>
            <person name="Dunn J."/>
            <person name="Taghavi S."/>
            <person name="Francis A."/>
            <person name="van der Lelie D."/>
            <person name="Woyke T."/>
        </authorList>
    </citation>
    <scope>NUCLEOTIDE SEQUENCE [LARGE SCALE GENOMIC DNA]</scope>
    <source>
        <strain evidence="7 8">BC1</strain>
    </source>
</reference>
<evidence type="ECO:0000256" key="1">
    <source>
        <dbReference type="ARBA" id="ARBA00022485"/>
    </source>
</evidence>
<dbReference type="HOGENOM" id="CLU_043374_3_0_9"/>
<dbReference type="SUPFAM" id="SSF54862">
    <property type="entry name" value="4Fe-4S ferredoxins"/>
    <property type="match status" value="1"/>
</dbReference>
<feature type="domain" description="4Fe-4S ferredoxin-type" evidence="6">
    <location>
        <begin position="81"/>
        <end position="110"/>
    </location>
</feature>
<dbReference type="AlphaFoldDB" id="R4JYX7"/>
<feature type="domain" description="4Fe-4S ferredoxin-type" evidence="6">
    <location>
        <begin position="135"/>
        <end position="168"/>
    </location>
</feature>
<dbReference type="EMBL" id="CP003261">
    <property type="protein sequence ID" value="AGK96002.1"/>
    <property type="molecule type" value="Genomic_DNA"/>
</dbReference>
<keyword evidence="1" id="KW-0004">4Fe-4S</keyword>
<evidence type="ECO:0000256" key="5">
    <source>
        <dbReference type="ARBA" id="ARBA00023014"/>
    </source>
</evidence>
<accession>R4JYX7</accession>
<dbReference type="RefSeq" id="WP_015614326.1">
    <property type="nucleotide sequence ID" value="NC_021182.1"/>
</dbReference>
<evidence type="ECO:0000313" key="7">
    <source>
        <dbReference type="EMBL" id="AGK96002.1"/>
    </source>
</evidence>
<dbReference type="GO" id="GO:0051539">
    <property type="term" value="F:4 iron, 4 sulfur cluster binding"/>
    <property type="evidence" value="ECO:0007669"/>
    <property type="project" value="UniProtKB-KW"/>
</dbReference>
<sequence>MNSFVIANPNRCIGCKTCEAACVMAHSEKNILAKKNDKLNFNPCLKVIKTADITAPVQCRHCENAPCGNACPNGSITNEDGVVLINKDTCIGCKSCMVACPFGAIDLIVQHDEEGEVIKQTGLKCNRDGKFVSKEKLVANKCDLCVGRENGPACVEVCPMDALRLVEGETIGEDIEKKRKNTACSLANME</sequence>
<dbReference type="OrthoDB" id="9810688at2"/>
<protein>
    <submittedName>
        <fullName evidence="7">Fe-S-cluster-containing hydrogenase subunit</fullName>
    </submittedName>
</protein>
<gene>
    <name evidence="7" type="ORF">Clopa_0991</name>
</gene>
<dbReference type="KEGG" id="cpas:Clopa_0991"/>
<feature type="domain" description="4Fe-4S ferredoxin-type" evidence="6">
    <location>
        <begin position="2"/>
        <end position="22"/>
    </location>
</feature>
<dbReference type="Proteomes" id="UP000013523">
    <property type="component" value="Chromosome"/>
</dbReference>
<keyword evidence="4" id="KW-0408">Iron</keyword>
<dbReference type="InterPro" id="IPR017896">
    <property type="entry name" value="4Fe4S_Fe-S-bd"/>
</dbReference>
<dbReference type="PANTHER" id="PTHR42859:SF17">
    <property type="entry name" value="ELECTRON TRANSPORT PROTEIN HYDN-RELATED"/>
    <property type="match status" value="1"/>
</dbReference>
<keyword evidence="2" id="KW-0479">Metal-binding</keyword>
<dbReference type="PROSITE" id="PS51379">
    <property type="entry name" value="4FE4S_FER_2"/>
    <property type="match status" value="3"/>
</dbReference>
<dbReference type="STRING" id="86416.Clopa_0991"/>
<evidence type="ECO:0000256" key="2">
    <source>
        <dbReference type="ARBA" id="ARBA00022723"/>
    </source>
</evidence>
<name>R4JYX7_CLOPA</name>
<evidence type="ECO:0000256" key="3">
    <source>
        <dbReference type="ARBA" id="ARBA00022737"/>
    </source>
</evidence>
<dbReference type="eggNOG" id="COG1142">
    <property type="taxonomic scope" value="Bacteria"/>
</dbReference>
<evidence type="ECO:0000313" key="8">
    <source>
        <dbReference type="Proteomes" id="UP000013523"/>
    </source>
</evidence>
<dbReference type="Gene3D" id="3.30.70.20">
    <property type="match status" value="2"/>
</dbReference>
<keyword evidence="5" id="KW-0411">Iron-sulfur</keyword>